<protein>
    <submittedName>
        <fullName evidence="1">Uncharacterized protein</fullName>
    </submittedName>
</protein>
<reference evidence="1" key="1">
    <citation type="journal article" date="2018" name="Nat. Commun.">
        <title>Diversity and evolution of the emerging Pandoraviridae family.</title>
        <authorList>
            <person name="Legendre M."/>
            <person name="Fabre E."/>
            <person name="Poirot O."/>
            <person name="Jeudy S."/>
            <person name="Lartigue A."/>
            <person name="Alempic J.M."/>
            <person name="Beucher L."/>
            <person name="Philippe N."/>
            <person name="Bertaux L."/>
            <person name="Christo-Foroux E."/>
            <person name="Labadie K."/>
            <person name="Coute Y."/>
            <person name="Abergel C."/>
            <person name="Claverie J.M."/>
        </authorList>
    </citation>
    <scope>NUCLEOTIDE SEQUENCE [LARGE SCALE GENOMIC DNA]</scope>
    <source>
        <strain evidence="1">Neocaledonia</strain>
    </source>
</reference>
<accession>A0A2U7UBH2</accession>
<organism evidence="1">
    <name type="scientific">Pandoravirus neocaledonia</name>
    <dbReference type="NCBI Taxonomy" id="2107708"/>
    <lineage>
        <taxon>Viruses</taxon>
        <taxon>Pandoravirus</taxon>
    </lineage>
</organism>
<dbReference type="RefSeq" id="YP_009481821.1">
    <property type="nucleotide sequence ID" value="NC_037666.1"/>
</dbReference>
<dbReference type="GeneID" id="36842531"/>
<gene>
    <name evidence="1" type="ORF">pneo_cds_211</name>
</gene>
<dbReference type="KEGG" id="vg:36842531"/>
<dbReference type="Proteomes" id="UP000249287">
    <property type="component" value="Segment"/>
</dbReference>
<evidence type="ECO:0000313" key="1">
    <source>
        <dbReference type="EMBL" id="AVK75818.1"/>
    </source>
</evidence>
<sequence>MSTSGLVYNLTGRPLRARCFARAIKKSLDPTHHSVPFVMDTPITFVPFTDEVRQSGSHYGVHDSAGAVVLLPQPAHCIGCGVDLGEANARQYCAKTHCPFFA</sequence>
<dbReference type="EMBL" id="MG011690">
    <property type="protein sequence ID" value="AVK75818.1"/>
    <property type="molecule type" value="Genomic_DNA"/>
</dbReference>
<name>A0A2U7UBH2_9VIRU</name>
<proteinExistence type="predicted"/>